<dbReference type="Proteomes" id="UP000757435">
    <property type="component" value="Unassembled WGS sequence"/>
</dbReference>
<keyword evidence="1" id="KW-0812">Transmembrane</keyword>
<sequence>MGNLLFYLGFATLITHELDAMTQSEWRLLFILRSLPEHIASFTFVVIHIPLIAALLWLTNNESLSIRHWSRIAFATFLIVHAGLHKLLEHYPDYTFNSVLSLGLIYGGGLLGFLYWVLTFISWRRSVPNNPVGAD</sequence>
<proteinExistence type="predicted"/>
<dbReference type="AlphaFoldDB" id="A0A951QH38"/>
<dbReference type="Pfam" id="PF20460">
    <property type="entry name" value="DUF6713"/>
    <property type="match status" value="1"/>
</dbReference>
<feature type="transmembrane region" description="Helical" evidence="1">
    <location>
        <begin position="94"/>
        <end position="118"/>
    </location>
</feature>
<dbReference type="InterPro" id="IPR046559">
    <property type="entry name" value="DUF6713"/>
</dbReference>
<evidence type="ECO:0000313" key="3">
    <source>
        <dbReference type="Proteomes" id="UP000757435"/>
    </source>
</evidence>
<feature type="transmembrane region" description="Helical" evidence="1">
    <location>
        <begin position="39"/>
        <end position="58"/>
    </location>
</feature>
<reference evidence="2" key="1">
    <citation type="submission" date="2021-05" db="EMBL/GenBank/DDBJ databases">
        <authorList>
            <person name="Pietrasiak N."/>
            <person name="Ward R."/>
            <person name="Stajich J.E."/>
            <person name="Kurbessoian T."/>
        </authorList>
    </citation>
    <scope>NUCLEOTIDE SEQUENCE</scope>
    <source>
        <strain evidence="2">UHER 2000/2452</strain>
    </source>
</reference>
<evidence type="ECO:0000313" key="2">
    <source>
        <dbReference type="EMBL" id="MBW4662503.1"/>
    </source>
</evidence>
<feature type="transmembrane region" description="Helical" evidence="1">
    <location>
        <begin position="70"/>
        <end position="88"/>
    </location>
</feature>
<evidence type="ECO:0000256" key="1">
    <source>
        <dbReference type="SAM" id="Phobius"/>
    </source>
</evidence>
<reference evidence="2" key="2">
    <citation type="journal article" date="2022" name="Microbiol. Resour. Announc.">
        <title>Metagenome Sequencing to Explore Phylogenomics of Terrestrial Cyanobacteria.</title>
        <authorList>
            <person name="Ward R.D."/>
            <person name="Stajich J.E."/>
            <person name="Johansen J.R."/>
            <person name="Huntemann M."/>
            <person name="Clum A."/>
            <person name="Foster B."/>
            <person name="Foster B."/>
            <person name="Roux S."/>
            <person name="Palaniappan K."/>
            <person name="Varghese N."/>
            <person name="Mukherjee S."/>
            <person name="Reddy T.B.K."/>
            <person name="Daum C."/>
            <person name="Copeland A."/>
            <person name="Chen I.A."/>
            <person name="Ivanova N.N."/>
            <person name="Kyrpides N.C."/>
            <person name="Shapiro N."/>
            <person name="Eloe-Fadrosh E.A."/>
            <person name="Pietrasiak N."/>
        </authorList>
    </citation>
    <scope>NUCLEOTIDE SEQUENCE</scope>
    <source>
        <strain evidence="2">UHER 2000/2452</strain>
    </source>
</reference>
<comment type="caution">
    <text evidence="2">The sequence shown here is derived from an EMBL/GenBank/DDBJ whole genome shotgun (WGS) entry which is preliminary data.</text>
</comment>
<accession>A0A951QH38</accession>
<organism evidence="2 3">
    <name type="scientific">Drouetiella hepatica Uher 2000/2452</name>
    <dbReference type="NCBI Taxonomy" id="904376"/>
    <lineage>
        <taxon>Bacteria</taxon>
        <taxon>Bacillati</taxon>
        <taxon>Cyanobacteriota</taxon>
        <taxon>Cyanophyceae</taxon>
        <taxon>Oculatellales</taxon>
        <taxon>Oculatellaceae</taxon>
        <taxon>Drouetiella</taxon>
    </lineage>
</organism>
<protein>
    <submittedName>
        <fullName evidence="2">Uncharacterized protein</fullName>
    </submittedName>
</protein>
<gene>
    <name evidence="2" type="ORF">KME15_27975</name>
</gene>
<keyword evidence="1" id="KW-1133">Transmembrane helix</keyword>
<name>A0A951QH38_9CYAN</name>
<dbReference type="EMBL" id="JAHHHD010000080">
    <property type="protein sequence ID" value="MBW4662503.1"/>
    <property type="molecule type" value="Genomic_DNA"/>
</dbReference>
<keyword evidence="1" id="KW-0472">Membrane</keyword>